<dbReference type="InterPro" id="IPR058093">
    <property type="entry name" value="LA_2272-like"/>
</dbReference>
<protein>
    <recommendedName>
        <fullName evidence="3">PPE family protein</fullName>
    </recommendedName>
</protein>
<accession>M6D509</accession>
<dbReference type="NCBIfam" id="NF047436">
    <property type="entry name" value="LA_2272_repeat"/>
    <property type="match status" value="1"/>
</dbReference>
<proteinExistence type="predicted"/>
<dbReference type="RefSeq" id="WP_020774064.1">
    <property type="nucleotide sequence ID" value="NZ_ANIK01000064.1"/>
</dbReference>
<evidence type="ECO:0008006" key="3">
    <source>
        <dbReference type="Google" id="ProtNLM"/>
    </source>
</evidence>
<dbReference type="AlphaFoldDB" id="M6D509"/>
<organism evidence="1 2">
    <name type="scientific">Leptospira alstonii serovar Sichuan str. 79601</name>
    <dbReference type="NCBI Taxonomy" id="1218565"/>
    <lineage>
        <taxon>Bacteria</taxon>
        <taxon>Pseudomonadati</taxon>
        <taxon>Spirochaetota</taxon>
        <taxon>Spirochaetia</taxon>
        <taxon>Leptospirales</taxon>
        <taxon>Leptospiraceae</taxon>
        <taxon>Leptospira</taxon>
    </lineage>
</organism>
<dbReference type="PATRIC" id="fig|1218565.3.peg.2991"/>
<sequence length="219" mass="23649">MKKALKLYVLILILCLFVYHCGVALTPKATVKIPRETNTEIFRLNLFHGEVETLYGMNIGLVNIIVSRMIGTQIGLLNSVNYSEGKGFQVGILNNSGFGYYGLKLGIFNFNFSFFGDPMPGSKVEEERRKIATALSIGMFNFNNAFNIGIFNVGRGINVGVFNAGASFSLGVVNGSGEPGLSVGAINIGSNGNLQIGIVNYCPNNTIPIMIIANYCAKE</sequence>
<reference evidence="1 2" key="1">
    <citation type="submission" date="2013-01" db="EMBL/GenBank/DDBJ databases">
        <authorList>
            <person name="Harkins D.M."/>
            <person name="Durkin A.S."/>
            <person name="Brinkac L.M."/>
            <person name="Haft D.H."/>
            <person name="Selengut J.D."/>
            <person name="Sanka R."/>
            <person name="DePew J."/>
            <person name="Purushe J."/>
            <person name="Galloway R.L."/>
            <person name="Vinetz J.M."/>
            <person name="Sutton G.G."/>
            <person name="Nierman W.C."/>
            <person name="Fouts D.E."/>
        </authorList>
    </citation>
    <scope>NUCLEOTIDE SEQUENCE [LARGE SCALE GENOMIC DNA]</scope>
    <source>
        <strain evidence="1 2">79601</strain>
    </source>
</reference>
<name>M6D509_9LEPT</name>
<dbReference type="EMBL" id="ANIK01000064">
    <property type="protein sequence ID" value="EMJ93630.1"/>
    <property type="molecule type" value="Genomic_DNA"/>
</dbReference>
<comment type="caution">
    <text evidence="1">The sequence shown here is derived from an EMBL/GenBank/DDBJ whole genome shotgun (WGS) entry which is preliminary data.</text>
</comment>
<gene>
    <name evidence="1" type="ORF">LEP1GSC194_1742</name>
</gene>
<dbReference type="Proteomes" id="UP000011988">
    <property type="component" value="Unassembled WGS sequence"/>
</dbReference>
<dbReference type="OrthoDB" id="343644at2"/>
<evidence type="ECO:0000313" key="2">
    <source>
        <dbReference type="Proteomes" id="UP000011988"/>
    </source>
</evidence>
<evidence type="ECO:0000313" key="1">
    <source>
        <dbReference type="EMBL" id="EMJ93630.1"/>
    </source>
</evidence>
<dbReference type="NCBIfam" id="NF047435">
    <property type="entry name" value="LA_2272_fam_lipo"/>
    <property type="match status" value="1"/>
</dbReference>